<evidence type="ECO:0000313" key="1">
    <source>
        <dbReference type="EMBL" id="MBK1632466.1"/>
    </source>
</evidence>
<organism evidence="1 2">
    <name type="scientific">Thiohalocapsa halophila</name>
    <dbReference type="NCBI Taxonomy" id="69359"/>
    <lineage>
        <taxon>Bacteria</taxon>
        <taxon>Pseudomonadati</taxon>
        <taxon>Pseudomonadota</taxon>
        <taxon>Gammaproteobacteria</taxon>
        <taxon>Chromatiales</taxon>
        <taxon>Chromatiaceae</taxon>
        <taxon>Thiohalocapsa</taxon>
    </lineage>
</organism>
<keyword evidence="2" id="KW-1185">Reference proteome</keyword>
<gene>
    <name evidence="1" type="ORF">CKO31_17305</name>
</gene>
<accession>A0ABS1CKL6</accession>
<name>A0ABS1CKL6_9GAMM</name>
<reference evidence="1 2" key="1">
    <citation type="journal article" date="2020" name="Microorganisms">
        <title>Osmotic Adaptation and Compatible Solute Biosynthesis of Phototrophic Bacteria as Revealed from Genome Analyses.</title>
        <authorList>
            <person name="Imhoff J.F."/>
            <person name="Rahn T."/>
            <person name="Kunzel S."/>
            <person name="Keller A."/>
            <person name="Neulinger S.C."/>
        </authorList>
    </citation>
    <scope>NUCLEOTIDE SEQUENCE [LARGE SCALE GENOMIC DNA]</scope>
    <source>
        <strain evidence="1 2">DSM 6210</strain>
    </source>
</reference>
<comment type="caution">
    <text evidence="1">The sequence shown here is derived from an EMBL/GenBank/DDBJ whole genome shotgun (WGS) entry which is preliminary data.</text>
</comment>
<evidence type="ECO:0000313" key="2">
    <source>
        <dbReference type="Proteomes" id="UP000748752"/>
    </source>
</evidence>
<proteinExistence type="predicted"/>
<dbReference type="Proteomes" id="UP000748752">
    <property type="component" value="Unassembled WGS sequence"/>
</dbReference>
<dbReference type="EMBL" id="NRRV01000048">
    <property type="protein sequence ID" value="MBK1632466.1"/>
    <property type="molecule type" value="Genomic_DNA"/>
</dbReference>
<protein>
    <submittedName>
        <fullName evidence="1">Uncharacterized protein</fullName>
    </submittedName>
</protein>
<sequence length="98" mass="10984">MLSFVSSALPVFPNWKKVPSDALISHLLPRPSKIIVSACWSKTENSCFASTRFTKQRRTIMFGSSVAREVVPKVLYMRGDSVPEIVQFSKTAFFMPAV</sequence>